<sequence>MFGDAMCTHTPVHWTQPIVQLKILLYKFMMVACCAEATTLITLKCELQNRLDT</sequence>
<accession>A0A0E9XXT1</accession>
<name>A0A0E9XXT1_ANGAN</name>
<dbReference type="EMBL" id="GBXM01002079">
    <property type="protein sequence ID" value="JAI06499.1"/>
    <property type="molecule type" value="Transcribed_RNA"/>
</dbReference>
<reference evidence="1" key="2">
    <citation type="journal article" date="2015" name="Fish Shellfish Immunol.">
        <title>Early steps in the European eel (Anguilla anguilla)-Vibrio vulnificus interaction in the gills: Role of the RtxA13 toxin.</title>
        <authorList>
            <person name="Callol A."/>
            <person name="Pajuelo D."/>
            <person name="Ebbesson L."/>
            <person name="Teles M."/>
            <person name="MacKenzie S."/>
            <person name="Amaro C."/>
        </authorList>
    </citation>
    <scope>NUCLEOTIDE SEQUENCE</scope>
</reference>
<organism evidence="1">
    <name type="scientific">Anguilla anguilla</name>
    <name type="common">European freshwater eel</name>
    <name type="synonym">Muraena anguilla</name>
    <dbReference type="NCBI Taxonomy" id="7936"/>
    <lineage>
        <taxon>Eukaryota</taxon>
        <taxon>Metazoa</taxon>
        <taxon>Chordata</taxon>
        <taxon>Craniata</taxon>
        <taxon>Vertebrata</taxon>
        <taxon>Euteleostomi</taxon>
        <taxon>Actinopterygii</taxon>
        <taxon>Neopterygii</taxon>
        <taxon>Teleostei</taxon>
        <taxon>Anguilliformes</taxon>
        <taxon>Anguillidae</taxon>
        <taxon>Anguilla</taxon>
    </lineage>
</organism>
<reference evidence="1" key="1">
    <citation type="submission" date="2014-11" db="EMBL/GenBank/DDBJ databases">
        <authorList>
            <person name="Amaro Gonzalez C."/>
        </authorList>
    </citation>
    <scope>NUCLEOTIDE SEQUENCE</scope>
</reference>
<protein>
    <submittedName>
        <fullName evidence="1">Uncharacterized protein</fullName>
    </submittedName>
</protein>
<dbReference type="AlphaFoldDB" id="A0A0E9XXT1"/>
<evidence type="ECO:0000313" key="1">
    <source>
        <dbReference type="EMBL" id="JAI06499.1"/>
    </source>
</evidence>
<proteinExistence type="predicted"/>